<evidence type="ECO:0000313" key="2">
    <source>
        <dbReference type="EMBL" id="MBK1698301.1"/>
    </source>
</evidence>
<dbReference type="SUPFAM" id="SSF56349">
    <property type="entry name" value="DNA breaking-rejoining enzymes"/>
    <property type="match status" value="1"/>
</dbReference>
<dbReference type="AlphaFoldDB" id="A0A934QJZ0"/>
<dbReference type="GO" id="GO:0015074">
    <property type="term" value="P:DNA integration"/>
    <property type="evidence" value="ECO:0007669"/>
    <property type="project" value="InterPro"/>
</dbReference>
<dbReference type="GO" id="GO:0006310">
    <property type="term" value="P:DNA recombination"/>
    <property type="evidence" value="ECO:0007669"/>
    <property type="project" value="UniProtKB-KW"/>
</dbReference>
<dbReference type="Proteomes" id="UP000778970">
    <property type="component" value="Unassembled WGS sequence"/>
</dbReference>
<reference evidence="2" key="2">
    <citation type="journal article" date="2020" name="Microorganisms">
        <title>Osmotic Adaptation and Compatible Solute Biosynthesis of Phototrophic Bacteria as Revealed from Genome Analyses.</title>
        <authorList>
            <person name="Imhoff J.F."/>
            <person name="Rahn T."/>
            <person name="Kunzel S."/>
            <person name="Keller A."/>
            <person name="Neulinger S.C."/>
        </authorList>
    </citation>
    <scope>NUCLEOTIDE SEQUENCE</scope>
    <source>
        <strain evidence="2">DSM 9154</strain>
    </source>
</reference>
<evidence type="ECO:0000313" key="3">
    <source>
        <dbReference type="Proteomes" id="UP000778970"/>
    </source>
</evidence>
<dbReference type="InterPro" id="IPR011010">
    <property type="entry name" value="DNA_brk_join_enz"/>
</dbReference>
<dbReference type="GO" id="GO:0003677">
    <property type="term" value="F:DNA binding"/>
    <property type="evidence" value="ECO:0007669"/>
    <property type="project" value="InterPro"/>
</dbReference>
<name>A0A934QJZ0_9PROT</name>
<comment type="caution">
    <text evidence="2">The sequence shown here is derived from an EMBL/GenBank/DDBJ whole genome shotgun (WGS) entry which is preliminary data.</text>
</comment>
<organism evidence="2 3">
    <name type="scientific">Rhodovibrio salinarum</name>
    <dbReference type="NCBI Taxonomy" id="1087"/>
    <lineage>
        <taxon>Bacteria</taxon>
        <taxon>Pseudomonadati</taxon>
        <taxon>Pseudomonadota</taxon>
        <taxon>Alphaproteobacteria</taxon>
        <taxon>Rhodospirillales</taxon>
        <taxon>Rhodovibrionaceae</taxon>
        <taxon>Rhodovibrio</taxon>
    </lineage>
</organism>
<dbReference type="InterPro" id="IPR013762">
    <property type="entry name" value="Integrase-like_cat_sf"/>
</dbReference>
<protein>
    <recommendedName>
        <fullName evidence="4">Tyr recombinase domain-containing protein</fullName>
    </recommendedName>
</protein>
<dbReference type="Gene3D" id="1.10.443.10">
    <property type="entry name" value="Intergrase catalytic core"/>
    <property type="match status" value="1"/>
</dbReference>
<evidence type="ECO:0000256" key="1">
    <source>
        <dbReference type="ARBA" id="ARBA00023172"/>
    </source>
</evidence>
<keyword evidence="1" id="KW-0233">DNA recombination</keyword>
<dbReference type="EMBL" id="NRRE01000027">
    <property type="protein sequence ID" value="MBK1698301.1"/>
    <property type="molecule type" value="Genomic_DNA"/>
</dbReference>
<sequence length="320" mass="36315">MAKSTANWSPARRSAVFATWDRYQRLAAQHDFSQIPTPDSLDAFVKAVVGENSDISDVSLADYVGRIYAACRSLYPEQGWAWLKHDWRAMARLAEARRDKRAQFVPIDELYLFGIRMMHRAVDMPRTVEAATMYRDGLFIALLALRPKRRSNITSLKVGVTLLLAAEGTPETIVFARTKNGSPSTTPYPSQHLGVYHDIWWQQFRPILLGDRPDRGDVWIGKQGEAVRHDQLWRQMRKRTAAPEPVGLGRAIGVHIVRTIYATSIAEAISDPTLLRLTPWMLDHRDPRSIEPYNLHASGMAAAAELERAADLLRHRDQRP</sequence>
<evidence type="ECO:0008006" key="4">
    <source>
        <dbReference type="Google" id="ProtNLM"/>
    </source>
</evidence>
<keyword evidence="3" id="KW-1185">Reference proteome</keyword>
<proteinExistence type="predicted"/>
<accession>A0A934QJZ0</accession>
<reference evidence="2" key="1">
    <citation type="submission" date="2017-08" db="EMBL/GenBank/DDBJ databases">
        <authorList>
            <person name="Imhoff J.F."/>
            <person name="Rahn T."/>
            <person name="Kuenzel S."/>
            <person name="Neulinger S.C."/>
        </authorList>
    </citation>
    <scope>NUCLEOTIDE SEQUENCE</scope>
    <source>
        <strain evidence="2">DSM 9154</strain>
    </source>
</reference>
<gene>
    <name evidence="2" type="ORF">CKO21_13720</name>
</gene>